<proteinExistence type="predicted"/>
<comment type="caution">
    <text evidence="1">The sequence shown here is derived from an EMBL/GenBank/DDBJ whole genome shotgun (WGS) entry which is preliminary data.</text>
</comment>
<protein>
    <submittedName>
        <fullName evidence="1">Uncharacterized protein</fullName>
    </submittedName>
</protein>
<dbReference type="AlphaFoldDB" id="A0AAD9R6N7"/>
<keyword evidence="2" id="KW-1185">Reference proteome</keyword>
<reference evidence="1" key="1">
    <citation type="journal article" date="2023" name="G3 (Bethesda)">
        <title>Whole genome assembly and annotation of the endangered Caribbean coral Acropora cervicornis.</title>
        <authorList>
            <person name="Selwyn J.D."/>
            <person name="Vollmer S.V."/>
        </authorList>
    </citation>
    <scope>NUCLEOTIDE SEQUENCE</scope>
    <source>
        <strain evidence="1">K2</strain>
    </source>
</reference>
<evidence type="ECO:0000313" key="2">
    <source>
        <dbReference type="Proteomes" id="UP001249851"/>
    </source>
</evidence>
<dbReference type="EMBL" id="JARQWQ010000001">
    <property type="protein sequence ID" value="KAK2574050.1"/>
    <property type="molecule type" value="Genomic_DNA"/>
</dbReference>
<accession>A0AAD9R6N7</accession>
<sequence length="92" mass="10407">MGNNASDIYQSLKLSSKETRLTNVKPKFKEHFKGKVEIALVFEGTQFVRRLQLDKEGGYAFYRRSPETGLRLFYRGSTGSNGPNANIVQFTA</sequence>
<reference evidence="1" key="2">
    <citation type="journal article" date="2023" name="Science">
        <title>Genomic signatures of disease resistance in endangered staghorn corals.</title>
        <authorList>
            <person name="Vollmer S.V."/>
            <person name="Selwyn J.D."/>
            <person name="Despard B.A."/>
            <person name="Roesel C.L."/>
        </authorList>
    </citation>
    <scope>NUCLEOTIDE SEQUENCE</scope>
    <source>
        <strain evidence="1">K2</strain>
    </source>
</reference>
<evidence type="ECO:0000313" key="1">
    <source>
        <dbReference type="EMBL" id="KAK2574050.1"/>
    </source>
</evidence>
<dbReference type="Proteomes" id="UP001249851">
    <property type="component" value="Unassembled WGS sequence"/>
</dbReference>
<name>A0AAD9R6N7_ACRCE</name>
<gene>
    <name evidence="1" type="ORF">P5673_000171</name>
</gene>
<organism evidence="1 2">
    <name type="scientific">Acropora cervicornis</name>
    <name type="common">Staghorn coral</name>
    <dbReference type="NCBI Taxonomy" id="6130"/>
    <lineage>
        <taxon>Eukaryota</taxon>
        <taxon>Metazoa</taxon>
        <taxon>Cnidaria</taxon>
        <taxon>Anthozoa</taxon>
        <taxon>Hexacorallia</taxon>
        <taxon>Scleractinia</taxon>
        <taxon>Astrocoeniina</taxon>
        <taxon>Acroporidae</taxon>
        <taxon>Acropora</taxon>
    </lineage>
</organism>